<dbReference type="RefSeq" id="WP_207600635.1">
    <property type="nucleotide sequence ID" value="NZ_JAFNJU010000012.1"/>
</dbReference>
<evidence type="ECO:0000259" key="10">
    <source>
        <dbReference type="PROSITE" id="PS51371"/>
    </source>
</evidence>
<keyword evidence="3 9" id="KW-0813">Transport</keyword>
<keyword evidence="12" id="KW-1185">Reference proteome</keyword>
<dbReference type="InterPro" id="IPR036739">
    <property type="entry name" value="SLC41_membr_dom_sf"/>
</dbReference>
<evidence type="ECO:0000256" key="4">
    <source>
        <dbReference type="ARBA" id="ARBA00022692"/>
    </source>
</evidence>
<comment type="similarity">
    <text evidence="2 9">Belongs to the SLC41A transporter family.</text>
</comment>
<dbReference type="Pfam" id="PF01769">
    <property type="entry name" value="MgtE"/>
    <property type="match status" value="1"/>
</dbReference>
<evidence type="ECO:0000256" key="5">
    <source>
        <dbReference type="ARBA" id="ARBA00022842"/>
    </source>
</evidence>
<dbReference type="SUPFAM" id="SSF161093">
    <property type="entry name" value="MgtE membrane domain-like"/>
    <property type="match status" value="1"/>
</dbReference>
<dbReference type="PROSITE" id="PS51371">
    <property type="entry name" value="CBS"/>
    <property type="match status" value="2"/>
</dbReference>
<dbReference type="SMART" id="SM00116">
    <property type="entry name" value="CBS"/>
    <property type="match status" value="2"/>
</dbReference>
<comment type="function">
    <text evidence="9">Acts as a magnesium transporter.</text>
</comment>
<evidence type="ECO:0000256" key="7">
    <source>
        <dbReference type="ARBA" id="ARBA00023136"/>
    </source>
</evidence>
<keyword evidence="6 9" id="KW-1133">Transmembrane helix</keyword>
<dbReference type="InterPro" id="IPR046342">
    <property type="entry name" value="CBS_dom_sf"/>
</dbReference>
<comment type="subcellular location">
    <subcellularLocation>
        <location evidence="9">Cell membrane</location>
        <topology evidence="9">Multi-pass membrane protein</topology>
    </subcellularLocation>
    <subcellularLocation>
        <location evidence="1">Membrane</location>
        <topology evidence="1">Multi-pass membrane protein</topology>
    </subcellularLocation>
</comment>
<keyword evidence="9" id="KW-1003">Cell membrane</keyword>
<feature type="domain" description="CBS" evidence="10">
    <location>
        <begin position="200"/>
        <end position="256"/>
    </location>
</feature>
<feature type="transmembrane region" description="Helical" evidence="9">
    <location>
        <begin position="420"/>
        <end position="447"/>
    </location>
</feature>
<keyword evidence="7 9" id="KW-0472">Membrane</keyword>
<keyword evidence="9" id="KW-0479">Metal-binding</keyword>
<comment type="subunit">
    <text evidence="9">Homodimer.</text>
</comment>
<dbReference type="GO" id="GO:0005886">
    <property type="term" value="C:plasma membrane"/>
    <property type="evidence" value="ECO:0007669"/>
    <property type="project" value="UniProtKB-SubCell"/>
</dbReference>
<gene>
    <name evidence="11" type="primary">mgtE</name>
    <name evidence="11" type="ORF">J3A84_13820</name>
</gene>
<sequence>MNFEEKIDLLNQLLEENRFKTLREEIVELNEVDISEFIEMLPKEKAIIVFRFLPKDLAAEVFANLETEAQQRIIHEITDQELGHILDEMFMDDMVDMMEELPAGVVKRVLKNTDEATRGTINAFLKYPKDSAGSIMTAEFTNLRANMSVKEAINYIRKHGADSETLYNAYVIDSNRVLDGVITLRTLLLNRDDEIVSDLMEDDVTKVHISDDKEDVAYLFNRYDYLSLPVVDSEDRLVGIITYDDIIDVMEDETTEDFELMAATIPSGKAYLKTPAWELARNRIVWLTVLMISGVITGGILSRYEESFTAIPLLVTFIPMLTNTGGNAGSQASTLVIRGMVLNEIEVSDGLKVLWKEFRVSLIAGLFLAVINYIRLYISYPGQEKVVLVVSLAIFATVILAKVVGGLLPMAAKVFKLDPAIMAAPLITTIVDAMSLMLYFVLAGWILNL</sequence>
<dbReference type="Pfam" id="PF03448">
    <property type="entry name" value="MgtE_N"/>
    <property type="match status" value="1"/>
</dbReference>
<evidence type="ECO:0000256" key="6">
    <source>
        <dbReference type="ARBA" id="ARBA00022989"/>
    </source>
</evidence>
<keyword evidence="8" id="KW-0129">CBS domain</keyword>
<dbReference type="Proteomes" id="UP000664218">
    <property type="component" value="Unassembled WGS sequence"/>
</dbReference>
<dbReference type="SUPFAM" id="SSF158791">
    <property type="entry name" value="MgtE N-terminal domain-like"/>
    <property type="match status" value="1"/>
</dbReference>
<dbReference type="NCBIfam" id="TIGR00400">
    <property type="entry name" value="mgtE"/>
    <property type="match status" value="1"/>
</dbReference>
<feature type="transmembrane region" description="Helical" evidence="9">
    <location>
        <begin position="386"/>
        <end position="408"/>
    </location>
</feature>
<dbReference type="InterPro" id="IPR038076">
    <property type="entry name" value="MgtE_N_sf"/>
</dbReference>
<comment type="caution">
    <text evidence="11">The sequence shown here is derived from an EMBL/GenBank/DDBJ whole genome shotgun (WGS) entry which is preliminary data.</text>
</comment>
<dbReference type="CDD" id="cd04606">
    <property type="entry name" value="CBS_pair_Mg_transporter"/>
    <property type="match status" value="1"/>
</dbReference>
<dbReference type="GO" id="GO:0046872">
    <property type="term" value="F:metal ion binding"/>
    <property type="evidence" value="ECO:0007669"/>
    <property type="project" value="UniProtKB-KW"/>
</dbReference>
<dbReference type="InterPro" id="IPR006669">
    <property type="entry name" value="MgtE_transporter"/>
</dbReference>
<dbReference type="Gene3D" id="3.10.580.10">
    <property type="entry name" value="CBS-domain"/>
    <property type="match status" value="1"/>
</dbReference>
<dbReference type="SUPFAM" id="SSF54631">
    <property type="entry name" value="CBS-domain pair"/>
    <property type="match status" value="1"/>
</dbReference>
<evidence type="ECO:0000313" key="11">
    <source>
        <dbReference type="EMBL" id="MBO1266110.1"/>
    </source>
</evidence>
<evidence type="ECO:0000256" key="8">
    <source>
        <dbReference type="PROSITE-ProRule" id="PRU00703"/>
    </source>
</evidence>
<dbReference type="InterPro" id="IPR006668">
    <property type="entry name" value="Mg_transptr_MgtE_intracell_dom"/>
</dbReference>
<evidence type="ECO:0000256" key="1">
    <source>
        <dbReference type="ARBA" id="ARBA00004141"/>
    </source>
</evidence>
<dbReference type="AlphaFoldDB" id="A0A939HD23"/>
<dbReference type="InterPro" id="IPR006667">
    <property type="entry name" value="SLC41_membr_dom"/>
</dbReference>
<protein>
    <recommendedName>
        <fullName evidence="9">Magnesium transporter MgtE</fullName>
    </recommendedName>
</protein>
<organism evidence="11 12">
    <name type="scientific">Proteiniclasticum aestuarii</name>
    <dbReference type="NCBI Taxonomy" id="2817862"/>
    <lineage>
        <taxon>Bacteria</taxon>
        <taxon>Bacillati</taxon>
        <taxon>Bacillota</taxon>
        <taxon>Clostridia</taxon>
        <taxon>Eubacteriales</taxon>
        <taxon>Clostridiaceae</taxon>
        <taxon>Proteiniclasticum</taxon>
    </lineage>
</organism>
<accession>A0A939HD23</accession>
<feature type="transmembrane region" description="Helical" evidence="9">
    <location>
        <begin position="360"/>
        <end position="380"/>
    </location>
</feature>
<dbReference type="SMART" id="SM00924">
    <property type="entry name" value="MgtE_N"/>
    <property type="match status" value="1"/>
</dbReference>
<dbReference type="Gene3D" id="1.10.357.20">
    <property type="entry name" value="SLC41 divalent cation transporters, integral membrane domain"/>
    <property type="match status" value="1"/>
</dbReference>
<name>A0A939HD23_9CLOT</name>
<evidence type="ECO:0000256" key="2">
    <source>
        <dbReference type="ARBA" id="ARBA00009749"/>
    </source>
</evidence>
<dbReference type="PANTHER" id="PTHR43773">
    <property type="entry name" value="MAGNESIUM TRANSPORTER MGTE"/>
    <property type="match status" value="1"/>
</dbReference>
<dbReference type="GO" id="GO:0015095">
    <property type="term" value="F:magnesium ion transmembrane transporter activity"/>
    <property type="evidence" value="ECO:0007669"/>
    <property type="project" value="UniProtKB-UniRule"/>
</dbReference>
<proteinExistence type="inferred from homology"/>
<dbReference type="PANTHER" id="PTHR43773:SF1">
    <property type="entry name" value="MAGNESIUM TRANSPORTER MGTE"/>
    <property type="match status" value="1"/>
</dbReference>
<comment type="caution">
    <text evidence="9">Lacks conserved residue(s) required for the propagation of feature annotation.</text>
</comment>
<evidence type="ECO:0000256" key="3">
    <source>
        <dbReference type="ARBA" id="ARBA00022448"/>
    </source>
</evidence>
<keyword evidence="4 9" id="KW-0812">Transmembrane</keyword>
<dbReference type="Gene3D" id="1.25.60.10">
    <property type="entry name" value="MgtE N-terminal domain-like"/>
    <property type="match status" value="1"/>
</dbReference>
<feature type="domain" description="CBS" evidence="10">
    <location>
        <begin position="136"/>
        <end position="199"/>
    </location>
</feature>
<dbReference type="Pfam" id="PF00571">
    <property type="entry name" value="CBS"/>
    <property type="match status" value="2"/>
</dbReference>
<dbReference type="InterPro" id="IPR000644">
    <property type="entry name" value="CBS_dom"/>
</dbReference>
<evidence type="ECO:0000313" key="12">
    <source>
        <dbReference type="Proteomes" id="UP000664218"/>
    </source>
</evidence>
<keyword evidence="5 9" id="KW-0460">Magnesium</keyword>
<dbReference type="EMBL" id="JAFNJU010000012">
    <property type="protein sequence ID" value="MBO1266110.1"/>
    <property type="molecule type" value="Genomic_DNA"/>
</dbReference>
<reference evidence="11" key="1">
    <citation type="submission" date="2021-03" db="EMBL/GenBank/DDBJ databases">
        <title>Proteiniclasticum marinus sp. nov., isolated from tidal flat sediment.</title>
        <authorList>
            <person name="Namirimu T."/>
            <person name="Yang J.-A."/>
            <person name="Yang S.-H."/>
            <person name="Kim Y.-J."/>
            <person name="Kwon K.K."/>
        </authorList>
    </citation>
    <scope>NUCLEOTIDE SEQUENCE</scope>
    <source>
        <strain evidence="11">SCR006</strain>
    </source>
</reference>
<evidence type="ECO:0000256" key="9">
    <source>
        <dbReference type="RuleBase" id="RU362011"/>
    </source>
</evidence>